<dbReference type="CDD" id="cd00801">
    <property type="entry name" value="INT_P4_C"/>
    <property type="match status" value="1"/>
</dbReference>
<dbReference type="InterPro" id="IPR011010">
    <property type="entry name" value="DNA_brk_join_enz"/>
</dbReference>
<evidence type="ECO:0000256" key="3">
    <source>
        <dbReference type="ARBA" id="ARBA00023125"/>
    </source>
</evidence>
<dbReference type="InterPro" id="IPR038488">
    <property type="entry name" value="Integrase_DNA-bd_sf"/>
</dbReference>
<evidence type="ECO:0000256" key="4">
    <source>
        <dbReference type="ARBA" id="ARBA00023172"/>
    </source>
</evidence>
<dbReference type="Pfam" id="PF22022">
    <property type="entry name" value="Phage_int_M"/>
    <property type="match status" value="1"/>
</dbReference>
<dbReference type="InterPro" id="IPR050808">
    <property type="entry name" value="Phage_Integrase"/>
</dbReference>
<dbReference type="InterPro" id="IPR010998">
    <property type="entry name" value="Integrase_recombinase_N"/>
</dbReference>
<dbReference type="Gene3D" id="1.10.150.130">
    <property type="match status" value="1"/>
</dbReference>
<evidence type="ECO:0000256" key="2">
    <source>
        <dbReference type="ARBA" id="ARBA00022908"/>
    </source>
</evidence>
<dbReference type="EMBL" id="JBHOMY010000003">
    <property type="protein sequence ID" value="MFC1455393.1"/>
    <property type="molecule type" value="Genomic_DNA"/>
</dbReference>
<reference evidence="6 7" key="1">
    <citation type="submission" date="2024-09" db="EMBL/GenBank/DDBJ databases">
        <title>Nodulacao em especies de Leguminosae Basais da Amazonia e Caracterizacao dos Rizobios e Bacterias Associadas aos Nodulos.</title>
        <authorList>
            <person name="Jambeiro I.C.A."/>
            <person name="Lopes I.S."/>
            <person name="Aguiar E.R.G.R."/>
            <person name="Santos A.F.J."/>
            <person name="Dos Santos J.M.F."/>
            <person name="Gross E."/>
        </authorList>
    </citation>
    <scope>NUCLEOTIDE SEQUENCE [LARGE SCALE GENOMIC DNA]</scope>
    <source>
        <strain evidence="6 7">BRUESC1165</strain>
    </source>
</reference>
<dbReference type="PANTHER" id="PTHR30629">
    <property type="entry name" value="PROPHAGE INTEGRASE"/>
    <property type="match status" value="1"/>
</dbReference>
<evidence type="ECO:0000313" key="6">
    <source>
        <dbReference type="EMBL" id="MFC1455393.1"/>
    </source>
</evidence>
<dbReference type="RefSeq" id="WP_377028648.1">
    <property type="nucleotide sequence ID" value="NZ_JBHOMY010000003.1"/>
</dbReference>
<dbReference type="Gene3D" id="1.10.443.10">
    <property type="entry name" value="Intergrase catalytic core"/>
    <property type="match status" value="1"/>
</dbReference>
<keyword evidence="2" id="KW-0229">DNA integration</keyword>
<evidence type="ECO:0000313" key="7">
    <source>
        <dbReference type="Proteomes" id="UP001593940"/>
    </source>
</evidence>
<keyword evidence="7" id="KW-1185">Reference proteome</keyword>
<gene>
    <name evidence="6" type="ORF">ACETIH_01255</name>
</gene>
<comment type="caution">
    <text evidence="6">The sequence shown here is derived from an EMBL/GenBank/DDBJ whole genome shotgun (WGS) entry which is preliminary data.</text>
</comment>
<dbReference type="SUPFAM" id="SSF56349">
    <property type="entry name" value="DNA breaking-rejoining enzymes"/>
    <property type="match status" value="1"/>
</dbReference>
<dbReference type="PROSITE" id="PS51898">
    <property type="entry name" value="TYR_RECOMBINASE"/>
    <property type="match status" value="1"/>
</dbReference>
<sequence>MRLTKSNLAKLELPAGRAEAIIFDESLKGFGVRIRAGGKRTWIVQYRVGTKQRRITLGSVEAVDPDRARQAAKDALARAQLGSDPQIEKAEARARASLTTGMVVKRYLDVAAQRQRERSFKATMRYLNQLWASLHEIPISRVHRATVAGRLTEIARDHGPVTANRARQSLSTFFGWAMREGLTETNPVSATNQAVEEKSRERVLSDDELAAIWRACPDDNFGAIVRLLMMTGQRREEVGGLRRSEIDWEKALWSLPPHRTKNGLAHEVPLSAPALAIVTASMAASNRMVLFGYEERPFTGWSSAKAALEKRLKEAGTSIADWRLHDLRRTAATRMADMGTLPHVIEAVLNHVSGHKAGVAGVYNRATYAREKREALDRWTEYLLGVVGDECPGEEQAAMPLQAGAGG</sequence>
<dbReference type="InterPro" id="IPR002104">
    <property type="entry name" value="Integrase_catalytic"/>
</dbReference>
<dbReference type="InterPro" id="IPR025166">
    <property type="entry name" value="Integrase_DNA_bind_dom"/>
</dbReference>
<proteinExistence type="inferred from homology"/>
<evidence type="ECO:0000259" key="5">
    <source>
        <dbReference type="PROSITE" id="PS51898"/>
    </source>
</evidence>
<dbReference type="Pfam" id="PF00589">
    <property type="entry name" value="Phage_integrase"/>
    <property type="match status" value="1"/>
</dbReference>
<comment type="similarity">
    <text evidence="1">Belongs to the 'phage' integrase family.</text>
</comment>
<accession>A0ABV6Y294</accession>
<protein>
    <submittedName>
        <fullName evidence="6">Tyrosine-type recombinase/integrase</fullName>
    </submittedName>
</protein>
<name>A0ABV6Y294_9HYPH</name>
<dbReference type="Proteomes" id="UP001593940">
    <property type="component" value="Unassembled WGS sequence"/>
</dbReference>
<dbReference type="InterPro" id="IPR013762">
    <property type="entry name" value="Integrase-like_cat_sf"/>
</dbReference>
<keyword evidence="4" id="KW-0233">DNA recombination</keyword>
<dbReference type="Gene3D" id="3.30.160.390">
    <property type="entry name" value="Integrase, DNA-binding domain"/>
    <property type="match status" value="1"/>
</dbReference>
<organism evidence="6 7">
    <name type="scientific">Microvirga arabica</name>
    <dbReference type="NCBI Taxonomy" id="1128671"/>
    <lineage>
        <taxon>Bacteria</taxon>
        <taxon>Pseudomonadati</taxon>
        <taxon>Pseudomonadota</taxon>
        <taxon>Alphaproteobacteria</taxon>
        <taxon>Hyphomicrobiales</taxon>
        <taxon>Methylobacteriaceae</taxon>
        <taxon>Microvirga</taxon>
    </lineage>
</organism>
<keyword evidence="3" id="KW-0238">DNA-binding</keyword>
<dbReference type="Pfam" id="PF13356">
    <property type="entry name" value="Arm-DNA-bind_3"/>
    <property type="match status" value="1"/>
</dbReference>
<dbReference type="PANTHER" id="PTHR30629:SF2">
    <property type="entry name" value="PROPHAGE INTEGRASE INTS-RELATED"/>
    <property type="match status" value="1"/>
</dbReference>
<feature type="domain" description="Tyr recombinase" evidence="5">
    <location>
        <begin position="199"/>
        <end position="377"/>
    </location>
</feature>
<evidence type="ECO:0000256" key="1">
    <source>
        <dbReference type="ARBA" id="ARBA00008857"/>
    </source>
</evidence>
<dbReference type="InterPro" id="IPR053876">
    <property type="entry name" value="Phage_int_M"/>
</dbReference>